<dbReference type="RefSeq" id="WP_188183705.1">
    <property type="nucleotide sequence ID" value="NZ_JACVQF010000218.1"/>
</dbReference>
<organism evidence="2 3">
    <name type="scientific">Streptomyces griseicoloratus</name>
    <dbReference type="NCBI Taxonomy" id="2752516"/>
    <lineage>
        <taxon>Bacteria</taxon>
        <taxon>Bacillati</taxon>
        <taxon>Actinomycetota</taxon>
        <taxon>Actinomycetes</taxon>
        <taxon>Kitasatosporales</taxon>
        <taxon>Streptomycetaceae</taxon>
        <taxon>Streptomyces</taxon>
    </lineage>
</organism>
<evidence type="ECO:0000313" key="3">
    <source>
        <dbReference type="Proteomes" id="UP000621210"/>
    </source>
</evidence>
<keyword evidence="1" id="KW-0812">Transmembrane</keyword>
<protein>
    <submittedName>
        <fullName evidence="2">Uncharacterized protein</fullName>
    </submittedName>
</protein>
<gene>
    <name evidence="2" type="ORF">H0H10_26870</name>
</gene>
<sequence>MSEHSTGEQKRVVNQTNRGSGTFVAGNVFGSVVNLFVSSQRQRPPASSDGSHNPEDDYKDVTWAMFGAFLLGTMSGAGLLYMIRGLPLSGTGPAPGLTTRFIAGFVFAACFFACVAAFTARAAQGLEMWAGRCADIAHHTNVRFLARLPASMARALAAASSVAATLATLLAAFYGWGEFGATVQERARIARYNAALTAARAQHAATGPQSH</sequence>
<reference evidence="2" key="1">
    <citation type="submission" date="2020-09" db="EMBL/GenBank/DDBJ databases">
        <title>Streptomyces grisecoloratus sp. nov., isolated from cotton soil.</title>
        <authorList>
            <person name="Xing L."/>
        </authorList>
    </citation>
    <scope>NUCLEOTIDE SEQUENCE</scope>
    <source>
        <strain evidence="2">TRM S81-3</strain>
    </source>
</reference>
<keyword evidence="1" id="KW-0472">Membrane</keyword>
<dbReference type="EMBL" id="JACVQF010000218">
    <property type="protein sequence ID" value="MBD0422731.1"/>
    <property type="molecule type" value="Genomic_DNA"/>
</dbReference>
<keyword evidence="1" id="KW-1133">Transmembrane helix</keyword>
<dbReference type="Proteomes" id="UP000621210">
    <property type="component" value="Unassembled WGS sequence"/>
</dbReference>
<dbReference type="AlphaFoldDB" id="A0A926L705"/>
<name>A0A926L705_9ACTN</name>
<feature type="transmembrane region" description="Helical" evidence="1">
    <location>
        <begin position="155"/>
        <end position="176"/>
    </location>
</feature>
<evidence type="ECO:0000256" key="1">
    <source>
        <dbReference type="SAM" id="Phobius"/>
    </source>
</evidence>
<feature type="transmembrane region" description="Helical" evidence="1">
    <location>
        <begin position="61"/>
        <end position="81"/>
    </location>
</feature>
<feature type="transmembrane region" description="Helical" evidence="1">
    <location>
        <begin position="101"/>
        <end position="120"/>
    </location>
</feature>
<reference evidence="2" key="2">
    <citation type="submission" date="2020-09" db="EMBL/GenBank/DDBJ databases">
        <authorList>
            <person name="Luo X."/>
        </authorList>
    </citation>
    <scope>NUCLEOTIDE SEQUENCE</scope>
    <source>
        <strain evidence="2">TRM S81-3</strain>
    </source>
</reference>
<accession>A0A926L705</accession>
<proteinExistence type="predicted"/>
<keyword evidence="3" id="KW-1185">Reference proteome</keyword>
<evidence type="ECO:0000313" key="2">
    <source>
        <dbReference type="EMBL" id="MBD0422731.1"/>
    </source>
</evidence>
<comment type="caution">
    <text evidence="2">The sequence shown here is derived from an EMBL/GenBank/DDBJ whole genome shotgun (WGS) entry which is preliminary data.</text>
</comment>